<dbReference type="UniPathway" id="UPA00219"/>
<dbReference type="SUPFAM" id="SSF69189">
    <property type="entry name" value="Penicillin-binding protein associated domain"/>
    <property type="match status" value="1"/>
</dbReference>
<evidence type="ECO:0000259" key="18">
    <source>
        <dbReference type="SMART" id="SM00936"/>
    </source>
</evidence>
<keyword evidence="16" id="KW-0472">Membrane</keyword>
<comment type="pathway">
    <text evidence="2">Cell wall biogenesis; peptidoglycan biosynthesis.</text>
</comment>
<gene>
    <name evidence="19" type="ORF">GFC01_08595</name>
</gene>
<evidence type="ECO:0000256" key="1">
    <source>
        <dbReference type="ARBA" id="ARBA00003217"/>
    </source>
</evidence>
<feature type="active site" description="Acyl-ester intermediate" evidence="13">
    <location>
        <position position="59"/>
    </location>
</feature>
<dbReference type="InterPro" id="IPR001967">
    <property type="entry name" value="Peptidase_S11_N"/>
</dbReference>
<evidence type="ECO:0000313" key="20">
    <source>
        <dbReference type="Proteomes" id="UP000441717"/>
    </source>
</evidence>
<keyword evidence="10" id="KW-0573">Peptidoglycan synthesis</keyword>
<dbReference type="Gene3D" id="2.60.410.10">
    <property type="entry name" value="D-Ala-D-Ala carboxypeptidase, C-terminal domain"/>
    <property type="match status" value="1"/>
</dbReference>
<sequence>MHRLWTSLLVFLFILSSFAGAARAASPPQTTGEAVLLMDLRNGQVLYEKEGHRPMYPASTTKMLTAIIALEKSRLDEMVTVPREATLVDGSAIGLQEGEKLTMEDLLYALLLPSANDAAVTIACHIAGSVPAFADLMNEKAREIGARESHFVNSSGLHDPQHYVTAYDLALIARYAMNNPTFRTIVSTSMREIKRPLADRSKGVPQEHLWNINRLLHRYEGVTGVKTGYTSEAGSCLVGSAARNGRELLAVVLHSQGMAVYNDAAALLDYGFSGFKPVQLVRGGQPVSSFTVKYGATTVQALAGGDFYLDFPVGEQPSIQQKAVPRTDLQAPLSAGQKVGELLFVDSRDRELGKVDLVAAGPVGVKLTHRWTFRFGVAMLFLLAFGLIRVAARRRRWRRVRVPRYLR</sequence>
<dbReference type="SUPFAM" id="SSF56601">
    <property type="entry name" value="beta-lactamase/transpeptidase-like"/>
    <property type="match status" value="1"/>
</dbReference>
<keyword evidence="9" id="KW-0133">Cell shape</keyword>
<comment type="caution">
    <text evidence="19">The sequence shown here is derived from an EMBL/GenBank/DDBJ whole genome shotgun (WGS) entry which is preliminary data.</text>
</comment>
<feature type="signal peptide" evidence="17">
    <location>
        <begin position="1"/>
        <end position="21"/>
    </location>
</feature>
<name>A0A6N7ITA9_9FIRM</name>
<dbReference type="OrthoDB" id="9791132at2"/>
<dbReference type="PANTHER" id="PTHR21581">
    <property type="entry name" value="D-ALANYL-D-ALANINE CARBOXYPEPTIDASE"/>
    <property type="match status" value="1"/>
</dbReference>
<evidence type="ECO:0000256" key="12">
    <source>
        <dbReference type="ARBA" id="ARBA00034000"/>
    </source>
</evidence>
<dbReference type="GO" id="GO:0009002">
    <property type="term" value="F:serine-type D-Ala-D-Ala carboxypeptidase activity"/>
    <property type="evidence" value="ECO:0007669"/>
    <property type="project" value="UniProtKB-EC"/>
</dbReference>
<dbReference type="InterPro" id="IPR037167">
    <property type="entry name" value="Peptidase_S11_C_sf"/>
</dbReference>
<evidence type="ECO:0000256" key="7">
    <source>
        <dbReference type="ARBA" id="ARBA00022729"/>
    </source>
</evidence>
<keyword evidence="16" id="KW-1133">Transmembrane helix</keyword>
<proteinExistence type="inferred from homology"/>
<dbReference type="AlphaFoldDB" id="A0A6N7ITA9"/>
<comment type="function">
    <text evidence="1">Removes C-terminal D-alanyl residues from sugar-peptide cell wall precursors.</text>
</comment>
<evidence type="ECO:0000313" key="19">
    <source>
        <dbReference type="EMBL" id="MQL52328.1"/>
    </source>
</evidence>
<dbReference type="GO" id="GO:0071555">
    <property type="term" value="P:cell wall organization"/>
    <property type="evidence" value="ECO:0007669"/>
    <property type="project" value="UniProtKB-KW"/>
</dbReference>
<keyword evidence="11" id="KW-0961">Cell wall biogenesis/degradation</keyword>
<feature type="active site" description="Proton acceptor" evidence="13">
    <location>
        <position position="62"/>
    </location>
</feature>
<dbReference type="RefSeq" id="WP_152946326.1">
    <property type="nucleotide sequence ID" value="NZ_WHYR01000020.1"/>
</dbReference>
<dbReference type="Pfam" id="PF00768">
    <property type="entry name" value="Peptidase_S11"/>
    <property type="match status" value="1"/>
</dbReference>
<evidence type="ECO:0000256" key="16">
    <source>
        <dbReference type="SAM" id="Phobius"/>
    </source>
</evidence>
<dbReference type="Gene3D" id="3.40.710.10">
    <property type="entry name" value="DD-peptidase/beta-lactamase superfamily"/>
    <property type="match status" value="1"/>
</dbReference>
<dbReference type="EC" id="3.4.16.4" evidence="4"/>
<dbReference type="GO" id="GO:0008360">
    <property type="term" value="P:regulation of cell shape"/>
    <property type="evidence" value="ECO:0007669"/>
    <property type="project" value="UniProtKB-KW"/>
</dbReference>
<evidence type="ECO:0000256" key="9">
    <source>
        <dbReference type="ARBA" id="ARBA00022960"/>
    </source>
</evidence>
<organism evidence="19 20">
    <name type="scientific">Desulfofundulus thermobenzoicus</name>
    <dbReference type="NCBI Taxonomy" id="29376"/>
    <lineage>
        <taxon>Bacteria</taxon>
        <taxon>Bacillati</taxon>
        <taxon>Bacillota</taxon>
        <taxon>Clostridia</taxon>
        <taxon>Eubacteriales</taxon>
        <taxon>Peptococcaceae</taxon>
        <taxon>Desulfofundulus</taxon>
    </lineage>
</organism>
<keyword evidence="8" id="KW-0378">Hydrolase</keyword>
<feature type="transmembrane region" description="Helical" evidence="16">
    <location>
        <begin position="371"/>
        <end position="392"/>
    </location>
</feature>
<dbReference type="SMART" id="SM00936">
    <property type="entry name" value="PBP5_C"/>
    <property type="match status" value="1"/>
</dbReference>
<protein>
    <recommendedName>
        <fullName evidence="4">serine-type D-Ala-D-Ala carboxypeptidase</fullName>
        <ecNumber evidence="4">3.4.16.4</ecNumber>
    </recommendedName>
</protein>
<feature type="chain" id="PRO_5039685872" description="serine-type D-Ala-D-Ala carboxypeptidase" evidence="17">
    <location>
        <begin position="22"/>
        <end position="407"/>
    </location>
</feature>
<keyword evidence="6" id="KW-0645">Protease</keyword>
<dbReference type="Proteomes" id="UP000441717">
    <property type="component" value="Unassembled WGS sequence"/>
</dbReference>
<comment type="catalytic activity">
    <reaction evidence="12">
        <text>Preferential cleavage: (Ac)2-L-Lys-D-Ala-|-D-Ala. Also transpeptidation of peptidyl-alanyl moieties that are N-acyl substituents of D-alanine.</text>
        <dbReference type="EC" id="3.4.16.4"/>
    </reaction>
</comment>
<evidence type="ECO:0000256" key="5">
    <source>
        <dbReference type="ARBA" id="ARBA00022645"/>
    </source>
</evidence>
<keyword evidence="5 19" id="KW-0121">Carboxypeptidase</keyword>
<evidence type="ECO:0000256" key="15">
    <source>
        <dbReference type="RuleBase" id="RU004016"/>
    </source>
</evidence>
<evidence type="ECO:0000256" key="6">
    <source>
        <dbReference type="ARBA" id="ARBA00022670"/>
    </source>
</evidence>
<dbReference type="PRINTS" id="PR00725">
    <property type="entry name" value="DADACBPTASE1"/>
</dbReference>
<dbReference type="InterPro" id="IPR015956">
    <property type="entry name" value="Peniciliin-bd_prot_C_sf"/>
</dbReference>
<evidence type="ECO:0000256" key="13">
    <source>
        <dbReference type="PIRSR" id="PIRSR618044-1"/>
    </source>
</evidence>
<keyword evidence="16" id="KW-0812">Transmembrane</keyword>
<dbReference type="EMBL" id="WHYR01000020">
    <property type="protein sequence ID" value="MQL52328.1"/>
    <property type="molecule type" value="Genomic_DNA"/>
</dbReference>
<evidence type="ECO:0000256" key="14">
    <source>
        <dbReference type="PIRSR" id="PIRSR618044-2"/>
    </source>
</evidence>
<dbReference type="InterPro" id="IPR012338">
    <property type="entry name" value="Beta-lactam/transpept-like"/>
</dbReference>
<dbReference type="GO" id="GO:0006508">
    <property type="term" value="P:proteolysis"/>
    <property type="evidence" value="ECO:0007669"/>
    <property type="project" value="UniProtKB-KW"/>
</dbReference>
<feature type="active site" evidence="13">
    <location>
        <position position="114"/>
    </location>
</feature>
<feature type="domain" description="Peptidase S11 D-Ala-D-Ala carboxypeptidase A C-terminal" evidence="18">
    <location>
        <begin position="275"/>
        <end position="365"/>
    </location>
</feature>
<comment type="similarity">
    <text evidence="3 15">Belongs to the peptidase S11 family.</text>
</comment>
<accession>A0A6N7ITA9</accession>
<evidence type="ECO:0000256" key="10">
    <source>
        <dbReference type="ARBA" id="ARBA00022984"/>
    </source>
</evidence>
<feature type="binding site" evidence="14">
    <location>
        <position position="226"/>
    </location>
    <ligand>
        <name>substrate</name>
    </ligand>
</feature>
<dbReference type="PANTHER" id="PTHR21581:SF33">
    <property type="entry name" value="D-ALANYL-D-ALANINE CARBOXYPEPTIDASE DACB"/>
    <property type="match status" value="1"/>
</dbReference>
<evidence type="ECO:0000256" key="3">
    <source>
        <dbReference type="ARBA" id="ARBA00007164"/>
    </source>
</evidence>
<evidence type="ECO:0000256" key="4">
    <source>
        <dbReference type="ARBA" id="ARBA00012448"/>
    </source>
</evidence>
<evidence type="ECO:0000256" key="8">
    <source>
        <dbReference type="ARBA" id="ARBA00022801"/>
    </source>
</evidence>
<evidence type="ECO:0000256" key="17">
    <source>
        <dbReference type="SAM" id="SignalP"/>
    </source>
</evidence>
<evidence type="ECO:0000256" key="11">
    <source>
        <dbReference type="ARBA" id="ARBA00023316"/>
    </source>
</evidence>
<evidence type="ECO:0000256" key="2">
    <source>
        <dbReference type="ARBA" id="ARBA00004752"/>
    </source>
</evidence>
<keyword evidence="7 17" id="KW-0732">Signal</keyword>
<dbReference type="Pfam" id="PF07943">
    <property type="entry name" value="PBP5_C"/>
    <property type="match status" value="1"/>
</dbReference>
<dbReference type="InterPro" id="IPR012907">
    <property type="entry name" value="Peptidase_S11_C"/>
</dbReference>
<keyword evidence="20" id="KW-1185">Reference proteome</keyword>
<dbReference type="GO" id="GO:0009252">
    <property type="term" value="P:peptidoglycan biosynthetic process"/>
    <property type="evidence" value="ECO:0007669"/>
    <property type="project" value="UniProtKB-UniPathway"/>
</dbReference>
<dbReference type="InterPro" id="IPR018044">
    <property type="entry name" value="Peptidase_S11"/>
</dbReference>
<reference evidence="19 20" key="1">
    <citation type="submission" date="2019-10" db="EMBL/GenBank/DDBJ databases">
        <title>Comparative genomics of sulfur disproportionating microorganisms.</title>
        <authorList>
            <person name="Ward L.M."/>
            <person name="Bertran E."/>
            <person name="Johnston D."/>
        </authorList>
    </citation>
    <scope>NUCLEOTIDE SEQUENCE [LARGE SCALE GENOMIC DNA]</scope>
    <source>
        <strain evidence="19 20">DSM 14055</strain>
    </source>
</reference>